<evidence type="ECO:0008006" key="4">
    <source>
        <dbReference type="Google" id="ProtNLM"/>
    </source>
</evidence>
<dbReference type="InterPro" id="IPR043504">
    <property type="entry name" value="Peptidase_S1_PA_chymotrypsin"/>
</dbReference>
<evidence type="ECO:0000313" key="3">
    <source>
        <dbReference type="Proteomes" id="UP000595841"/>
    </source>
</evidence>
<keyword evidence="1" id="KW-0378">Hydrolase</keyword>
<accession>A0A974PEN1</accession>
<proteinExistence type="predicted"/>
<dbReference type="Gene3D" id="2.40.10.10">
    <property type="entry name" value="Trypsin-like serine proteases"/>
    <property type="match status" value="2"/>
</dbReference>
<dbReference type="SUPFAM" id="SSF50494">
    <property type="entry name" value="Trypsin-like serine proteases"/>
    <property type="match status" value="1"/>
</dbReference>
<sequence length="296" mass="31797">MNIGIKNIENRDQYESELKKIYGDSSLINVFVTKYSEKDLNDLNEKLISLINTDFNGVTITDTLVDLTEQKVQVGVKDFNETKRKALEEAFAPDILSIRKSAVVSDDVDRNSTYNPLQAGTKIVNNNQGSYCSIGFLTTSNFIVTAGHCGTAGNNFSQGTNNVGAMGARVYQGSVDAAMIGTTSLSYSNDLYTSTSRGGYFDTVQANDFTGNMVCMSGASSATNPVSCGVILSRSVSYSIDNLRSASYTSAPGDSGAPTYYSTVLMGVNKGRHNGNAVYSYIQNVLNALPVQPTLN</sequence>
<keyword evidence="1" id="KW-0645">Protease</keyword>
<evidence type="ECO:0000256" key="1">
    <source>
        <dbReference type="ARBA" id="ARBA00022825"/>
    </source>
</evidence>
<protein>
    <recommendedName>
        <fullName evidence="4">Serine protease</fullName>
    </recommendedName>
</protein>
<dbReference type="InterPro" id="IPR009003">
    <property type="entry name" value="Peptidase_S1_PA"/>
</dbReference>
<reference evidence="2 3" key="1">
    <citation type="submission" date="2021-01" db="EMBL/GenBank/DDBJ databases">
        <title>Whole genome sequence of Paenibacillus sonchi LMG 24727 for comparative genomics.</title>
        <authorList>
            <person name="Lee G."/>
            <person name="Kim M.-J."/>
            <person name="Lim K."/>
            <person name="Shin J.-H."/>
        </authorList>
    </citation>
    <scope>NUCLEOTIDE SEQUENCE [LARGE SCALE GENOMIC DNA]</scope>
    <source>
        <strain evidence="2 3">LMG 24727</strain>
    </source>
</reference>
<dbReference type="EMBL" id="CP068595">
    <property type="protein sequence ID" value="QQZ62474.1"/>
    <property type="molecule type" value="Genomic_DNA"/>
</dbReference>
<keyword evidence="3" id="KW-1185">Reference proteome</keyword>
<evidence type="ECO:0000313" key="2">
    <source>
        <dbReference type="EMBL" id="QQZ62474.1"/>
    </source>
</evidence>
<organism evidence="2 3">
    <name type="scientific">Paenibacillus sonchi</name>
    <dbReference type="NCBI Taxonomy" id="373687"/>
    <lineage>
        <taxon>Bacteria</taxon>
        <taxon>Bacillati</taxon>
        <taxon>Bacillota</taxon>
        <taxon>Bacilli</taxon>
        <taxon>Bacillales</taxon>
        <taxon>Paenibacillaceae</taxon>
        <taxon>Paenibacillus</taxon>
        <taxon>Paenibacillus sonchi group</taxon>
    </lineage>
</organism>
<keyword evidence="1" id="KW-0720">Serine protease</keyword>
<dbReference type="RefSeq" id="WP_202677290.1">
    <property type="nucleotide sequence ID" value="NZ_CP068595.1"/>
</dbReference>
<dbReference type="KEGG" id="pson:JI735_07755"/>
<dbReference type="GO" id="GO:0008236">
    <property type="term" value="F:serine-type peptidase activity"/>
    <property type="evidence" value="ECO:0007669"/>
    <property type="project" value="UniProtKB-KW"/>
</dbReference>
<dbReference type="AlphaFoldDB" id="A0A974PEN1"/>
<gene>
    <name evidence="2" type="ORF">JI735_07755</name>
</gene>
<name>A0A974PEN1_9BACL</name>
<dbReference type="Proteomes" id="UP000595841">
    <property type="component" value="Chromosome"/>
</dbReference>